<dbReference type="AlphaFoldDB" id="A0AAW1TY47"/>
<protein>
    <submittedName>
        <fullName evidence="1">Uncharacterized protein</fullName>
    </submittedName>
</protein>
<accession>A0AAW1TY47</accession>
<proteinExistence type="predicted"/>
<comment type="caution">
    <text evidence="1">The sequence shown here is derived from an EMBL/GenBank/DDBJ whole genome shotgun (WGS) entry which is preliminary data.</text>
</comment>
<dbReference type="Proteomes" id="UP001431783">
    <property type="component" value="Unassembled WGS sequence"/>
</dbReference>
<dbReference type="EMBL" id="JARQZJ010000021">
    <property type="protein sequence ID" value="KAK9873525.1"/>
    <property type="molecule type" value="Genomic_DNA"/>
</dbReference>
<evidence type="ECO:0000313" key="2">
    <source>
        <dbReference type="Proteomes" id="UP001431783"/>
    </source>
</evidence>
<evidence type="ECO:0000313" key="1">
    <source>
        <dbReference type="EMBL" id="KAK9873525.1"/>
    </source>
</evidence>
<name>A0AAW1TY47_9CUCU</name>
<organism evidence="1 2">
    <name type="scientific">Henosepilachna vigintioctopunctata</name>
    <dbReference type="NCBI Taxonomy" id="420089"/>
    <lineage>
        <taxon>Eukaryota</taxon>
        <taxon>Metazoa</taxon>
        <taxon>Ecdysozoa</taxon>
        <taxon>Arthropoda</taxon>
        <taxon>Hexapoda</taxon>
        <taxon>Insecta</taxon>
        <taxon>Pterygota</taxon>
        <taxon>Neoptera</taxon>
        <taxon>Endopterygota</taxon>
        <taxon>Coleoptera</taxon>
        <taxon>Polyphaga</taxon>
        <taxon>Cucujiformia</taxon>
        <taxon>Coccinelloidea</taxon>
        <taxon>Coccinellidae</taxon>
        <taxon>Epilachninae</taxon>
        <taxon>Epilachnini</taxon>
        <taxon>Henosepilachna</taxon>
    </lineage>
</organism>
<gene>
    <name evidence="1" type="ORF">WA026_022937</name>
</gene>
<reference evidence="1 2" key="1">
    <citation type="submission" date="2023-03" db="EMBL/GenBank/DDBJ databases">
        <title>Genome insight into feeding habits of ladybird beetles.</title>
        <authorList>
            <person name="Li H.-S."/>
            <person name="Huang Y.-H."/>
            <person name="Pang H."/>
        </authorList>
    </citation>
    <scope>NUCLEOTIDE SEQUENCE [LARGE SCALE GENOMIC DNA]</scope>
    <source>
        <strain evidence="1">SYSU_2023b</strain>
        <tissue evidence="1">Whole body</tissue>
    </source>
</reference>
<sequence>MKSFIVLTNREIQKNNITLFCKNDHIHLKCPSFLSKTPYNRFLMVKDNKLESTALLKKMKLQLELQPICSIEQVNQANDLTNVIENSFNILKNEISALKESNIELIRLVTSDEFNEANSKLIKAKKSLEVSDNIRELELAHSNEEANRNLITKKGVEVGDDNKEMNLGSNVETNSTKRVRQKAQNKNLKINESQHQIRLIEDNPSTEAENQGLRKKLSTDVNKAKNKKLSEVGNDSGKLSYRRFLYCAI</sequence>
<keyword evidence="2" id="KW-1185">Reference proteome</keyword>